<evidence type="ECO:0000256" key="2">
    <source>
        <dbReference type="ARBA" id="ARBA00009477"/>
    </source>
</evidence>
<dbReference type="InterPro" id="IPR058781">
    <property type="entry name" value="HH_AprE-like"/>
</dbReference>
<evidence type="ECO:0000259" key="11">
    <source>
        <dbReference type="Pfam" id="PF25994"/>
    </source>
</evidence>
<proteinExistence type="inferred from homology"/>
<reference evidence="13 14" key="1">
    <citation type="submission" date="2015-11" db="EMBL/GenBank/DDBJ databases">
        <title>Genomic analysis of 38 Legionella species identifies large and diverse effector repertoires.</title>
        <authorList>
            <person name="Burstein D."/>
            <person name="Amaro F."/>
            <person name="Zusman T."/>
            <person name="Lifshitz Z."/>
            <person name="Cohen O."/>
            <person name="Gilbert J.A."/>
            <person name="Pupko T."/>
            <person name="Shuman H.A."/>
            <person name="Segal G."/>
        </authorList>
    </citation>
    <scope>NUCLEOTIDE SEQUENCE [LARGE SCALE GENOMIC DNA]</scope>
    <source>
        <strain evidence="13 14">ATCC 51914</strain>
    </source>
</reference>
<feature type="transmembrane region" description="Helical" evidence="9">
    <location>
        <begin position="21"/>
        <end position="43"/>
    </location>
</feature>
<feature type="domain" description="AprE-like beta-barrel" evidence="12">
    <location>
        <begin position="330"/>
        <end position="417"/>
    </location>
</feature>
<evidence type="ECO:0000256" key="4">
    <source>
        <dbReference type="ARBA" id="ARBA00022475"/>
    </source>
</evidence>
<evidence type="ECO:0000256" key="8">
    <source>
        <dbReference type="ARBA" id="ARBA00023136"/>
    </source>
</evidence>
<accession>A0A0W1AM34</accession>
<dbReference type="Gene3D" id="2.40.50.100">
    <property type="match status" value="1"/>
</dbReference>
<dbReference type="OrthoDB" id="9775513at2"/>
<keyword evidence="4 9" id="KW-1003">Cell membrane</keyword>
<evidence type="ECO:0000256" key="5">
    <source>
        <dbReference type="ARBA" id="ARBA00022519"/>
    </source>
</evidence>
<evidence type="ECO:0000313" key="13">
    <source>
        <dbReference type="EMBL" id="KTD82264.1"/>
    </source>
</evidence>
<dbReference type="InterPro" id="IPR058982">
    <property type="entry name" value="Beta-barrel_AprE"/>
</dbReference>
<evidence type="ECO:0000256" key="1">
    <source>
        <dbReference type="ARBA" id="ARBA00004377"/>
    </source>
</evidence>
<dbReference type="PANTHER" id="PTHR30386">
    <property type="entry name" value="MEMBRANE FUSION SUBUNIT OF EMRAB-TOLC MULTIDRUG EFFLUX PUMP"/>
    <property type="match status" value="1"/>
</dbReference>
<dbReference type="GO" id="GO:0005886">
    <property type="term" value="C:plasma membrane"/>
    <property type="evidence" value="ECO:0007669"/>
    <property type="project" value="UniProtKB-SubCell"/>
</dbReference>
<dbReference type="Pfam" id="PF25994">
    <property type="entry name" value="HH_AprE"/>
    <property type="match status" value="1"/>
</dbReference>
<feature type="coiled-coil region" evidence="10">
    <location>
        <begin position="159"/>
        <end position="186"/>
    </location>
</feature>
<comment type="subcellular location">
    <subcellularLocation>
        <location evidence="1 9">Cell inner membrane</location>
        <topology evidence="1 9">Single-pass membrane protein</topology>
    </subcellularLocation>
</comment>
<evidence type="ECO:0000256" key="7">
    <source>
        <dbReference type="ARBA" id="ARBA00022989"/>
    </source>
</evidence>
<dbReference type="STRING" id="66969.Lwal_0741"/>
<comment type="caution">
    <text evidence="13">The sequence shown here is derived from an EMBL/GenBank/DDBJ whole genome shotgun (WGS) entry which is preliminary data.</text>
</comment>
<evidence type="ECO:0000256" key="10">
    <source>
        <dbReference type="SAM" id="Coils"/>
    </source>
</evidence>
<evidence type="ECO:0000259" key="12">
    <source>
        <dbReference type="Pfam" id="PF26002"/>
    </source>
</evidence>
<keyword evidence="7 9" id="KW-1133">Transmembrane helix</keyword>
<keyword evidence="14" id="KW-1185">Reference proteome</keyword>
<name>A0A0W1AM34_9GAMM</name>
<dbReference type="AlphaFoldDB" id="A0A0W1AM34"/>
<dbReference type="PANTHER" id="PTHR30386:SF17">
    <property type="entry name" value="ALKALINE PROTEASE SECRETION PROTEIN APRE"/>
    <property type="match status" value="1"/>
</dbReference>
<dbReference type="PRINTS" id="PR01490">
    <property type="entry name" value="RTXTOXIND"/>
</dbReference>
<gene>
    <name evidence="13" type="primary">lssD_1</name>
    <name evidence="13" type="ORF">Lwal_0741</name>
</gene>
<dbReference type="NCBIfam" id="TIGR01843">
    <property type="entry name" value="type_I_hlyD"/>
    <property type="match status" value="1"/>
</dbReference>
<feature type="coiled-coil region" evidence="10">
    <location>
        <begin position="254"/>
        <end position="295"/>
    </location>
</feature>
<organism evidence="13 14">
    <name type="scientific">Legionella waltersii</name>
    <dbReference type="NCBI Taxonomy" id="66969"/>
    <lineage>
        <taxon>Bacteria</taxon>
        <taxon>Pseudomonadati</taxon>
        <taxon>Pseudomonadota</taxon>
        <taxon>Gammaproteobacteria</taxon>
        <taxon>Legionellales</taxon>
        <taxon>Legionellaceae</taxon>
        <taxon>Legionella</taxon>
    </lineage>
</organism>
<dbReference type="GO" id="GO:0015031">
    <property type="term" value="P:protein transport"/>
    <property type="evidence" value="ECO:0007669"/>
    <property type="project" value="InterPro"/>
</dbReference>
<evidence type="ECO:0000256" key="6">
    <source>
        <dbReference type="ARBA" id="ARBA00022692"/>
    </source>
</evidence>
<keyword evidence="5 9" id="KW-0997">Cell inner membrane</keyword>
<comment type="similarity">
    <text evidence="2 9">Belongs to the membrane fusion protein (MFP) (TC 8.A.1) family.</text>
</comment>
<dbReference type="Pfam" id="PF26002">
    <property type="entry name" value="Beta-barrel_AprE"/>
    <property type="match status" value="1"/>
</dbReference>
<dbReference type="EMBL" id="LNZB01000015">
    <property type="protein sequence ID" value="KTD82264.1"/>
    <property type="molecule type" value="Genomic_DNA"/>
</dbReference>
<keyword evidence="10" id="KW-0175">Coiled coil</keyword>
<keyword evidence="6 9" id="KW-0812">Transmembrane</keyword>
<evidence type="ECO:0000256" key="3">
    <source>
        <dbReference type="ARBA" id="ARBA00022448"/>
    </source>
</evidence>
<sequence>MEWDKINKQLPNLPKEPRFDDLRLIGMVILIAFVGGFLLWAMLFPLDSAAVAEGYFIVQGERKTIQHLEGGIIKSILIEEGKRVKAGEVLIKLDDTQATATLQLLEGQTWESMASEARILSELSDATEIKFPDELMNNNSNPKVLKIINGQEELFDANNNTYQGEILVLKQRIEQFNKQIESYQAQEKSSDTQLKLINEEIAAVQYLADRKLVDKPRLLSLKREAARLLGNRDEYLGMIAKSYQGIGETQSQLYELTENRRKLLLEQLRLEQQKLADLQEKLKSAKDILERTVIKSPQEGIIMGLKKHTIGGVISPGQEICDIVPISNKLILEVHISPNDIDVVREGLPAKVYLTAYKQRVVPIVYGTVSKVSADVFEDPVTKTHYYKAIITLSSESLSQLKHVQLYPGMPAQAMIIVDHRTALDYLLTPLFDNFRRAFTEQ</sequence>
<dbReference type="Gene3D" id="2.40.30.170">
    <property type="match status" value="1"/>
</dbReference>
<keyword evidence="8 9" id="KW-0472">Membrane</keyword>
<dbReference type="InterPro" id="IPR050739">
    <property type="entry name" value="MFP"/>
</dbReference>
<dbReference type="PATRIC" id="fig|66969.6.peg.810"/>
<feature type="domain" description="AprE-like long alpha-helical hairpin" evidence="11">
    <location>
        <begin position="98"/>
        <end position="287"/>
    </location>
</feature>
<dbReference type="Proteomes" id="UP000054729">
    <property type="component" value="Unassembled WGS sequence"/>
</dbReference>
<dbReference type="InterPro" id="IPR010129">
    <property type="entry name" value="T1SS_HlyD"/>
</dbReference>
<keyword evidence="3 9" id="KW-0813">Transport</keyword>
<evidence type="ECO:0000313" key="14">
    <source>
        <dbReference type="Proteomes" id="UP000054729"/>
    </source>
</evidence>
<evidence type="ECO:0000256" key="9">
    <source>
        <dbReference type="RuleBase" id="RU365093"/>
    </source>
</evidence>
<protein>
    <recommendedName>
        <fullName evidence="9">Membrane fusion protein (MFP) family protein</fullName>
    </recommendedName>
</protein>
<dbReference type="RefSeq" id="WP_058479564.1">
    <property type="nucleotide sequence ID" value="NZ_CAAAIQ010000006.1"/>
</dbReference>